<reference evidence="1" key="1">
    <citation type="submission" date="2021-02" db="EMBL/GenBank/DDBJ databases">
        <authorList>
            <person name="Nowell W R."/>
        </authorList>
    </citation>
    <scope>NUCLEOTIDE SEQUENCE</scope>
</reference>
<comment type="caution">
    <text evidence="1">The sequence shown here is derived from an EMBL/GenBank/DDBJ whole genome shotgun (WGS) entry which is preliminary data.</text>
</comment>
<protein>
    <submittedName>
        <fullName evidence="1">Uncharacterized protein</fullName>
    </submittedName>
</protein>
<dbReference type="EMBL" id="CAJNXB010000537">
    <property type="protein sequence ID" value="CAF3064603.1"/>
    <property type="molecule type" value="Genomic_DNA"/>
</dbReference>
<proteinExistence type="predicted"/>
<sequence length="102" mass="11807">MTEEADVILKRMGAFLLPSIGGRDTLRFDDYRAQLINLYDNPDQYWKKLKNSIVEVSNSKLNILAGLTGEIIQQVITRRAQNTLADALYERFLLWVLYLVML</sequence>
<gene>
    <name evidence="1" type="ORF">TIS948_LOCUS4739</name>
</gene>
<dbReference type="Proteomes" id="UP000663825">
    <property type="component" value="Unassembled WGS sequence"/>
</dbReference>
<name>A0A817LZJ5_9BILA</name>
<evidence type="ECO:0000313" key="1">
    <source>
        <dbReference type="EMBL" id="CAF3064603.1"/>
    </source>
</evidence>
<dbReference type="AlphaFoldDB" id="A0A817LZJ5"/>
<accession>A0A817LZJ5</accession>
<organism evidence="1 2">
    <name type="scientific">Rotaria socialis</name>
    <dbReference type="NCBI Taxonomy" id="392032"/>
    <lineage>
        <taxon>Eukaryota</taxon>
        <taxon>Metazoa</taxon>
        <taxon>Spiralia</taxon>
        <taxon>Gnathifera</taxon>
        <taxon>Rotifera</taxon>
        <taxon>Eurotatoria</taxon>
        <taxon>Bdelloidea</taxon>
        <taxon>Philodinida</taxon>
        <taxon>Philodinidae</taxon>
        <taxon>Rotaria</taxon>
    </lineage>
</organism>
<evidence type="ECO:0000313" key="2">
    <source>
        <dbReference type="Proteomes" id="UP000663825"/>
    </source>
</evidence>